<dbReference type="Gene3D" id="2.170.270.10">
    <property type="entry name" value="SET domain"/>
    <property type="match status" value="1"/>
</dbReference>
<dbReference type="OrthoDB" id="265717at2759"/>
<keyword evidence="2" id="KW-1185">Reference proteome</keyword>
<dbReference type="SUPFAM" id="SSF82199">
    <property type="entry name" value="SET domain"/>
    <property type="match status" value="1"/>
</dbReference>
<evidence type="ECO:0000313" key="1">
    <source>
        <dbReference type="EMBL" id="KAF9056940.1"/>
    </source>
</evidence>
<reference evidence="1" key="1">
    <citation type="submission" date="2020-11" db="EMBL/GenBank/DDBJ databases">
        <authorList>
            <consortium name="DOE Joint Genome Institute"/>
            <person name="Ahrendt S."/>
            <person name="Riley R."/>
            <person name="Andreopoulos W."/>
            <person name="Labutti K."/>
            <person name="Pangilinan J."/>
            <person name="Ruiz-Duenas F.J."/>
            <person name="Barrasa J.M."/>
            <person name="Sanchez-Garcia M."/>
            <person name="Camarero S."/>
            <person name="Miyauchi S."/>
            <person name="Serrano A."/>
            <person name="Linde D."/>
            <person name="Babiker R."/>
            <person name="Drula E."/>
            <person name="Ayuso-Fernandez I."/>
            <person name="Pacheco R."/>
            <person name="Padilla G."/>
            <person name="Ferreira P."/>
            <person name="Barriuso J."/>
            <person name="Kellner H."/>
            <person name="Castanera R."/>
            <person name="Alfaro M."/>
            <person name="Ramirez L."/>
            <person name="Pisabarro A.G."/>
            <person name="Kuo A."/>
            <person name="Tritt A."/>
            <person name="Lipzen A."/>
            <person name="He G."/>
            <person name="Yan M."/>
            <person name="Ng V."/>
            <person name="Cullen D."/>
            <person name="Martin F."/>
            <person name="Rosso M.-N."/>
            <person name="Henrissat B."/>
            <person name="Hibbett D."/>
            <person name="Martinez A.T."/>
            <person name="Grigoriev I.V."/>
        </authorList>
    </citation>
    <scope>NUCLEOTIDE SEQUENCE</scope>
    <source>
        <strain evidence="1">AH 40177</strain>
    </source>
</reference>
<organism evidence="1 2">
    <name type="scientific">Rhodocollybia butyracea</name>
    <dbReference type="NCBI Taxonomy" id="206335"/>
    <lineage>
        <taxon>Eukaryota</taxon>
        <taxon>Fungi</taxon>
        <taxon>Dikarya</taxon>
        <taxon>Basidiomycota</taxon>
        <taxon>Agaricomycotina</taxon>
        <taxon>Agaricomycetes</taxon>
        <taxon>Agaricomycetidae</taxon>
        <taxon>Agaricales</taxon>
        <taxon>Marasmiineae</taxon>
        <taxon>Omphalotaceae</taxon>
        <taxon>Rhodocollybia</taxon>
    </lineage>
</organism>
<dbReference type="Proteomes" id="UP000772434">
    <property type="component" value="Unassembled WGS sequence"/>
</dbReference>
<dbReference type="AlphaFoldDB" id="A0A9P5TWZ4"/>
<dbReference type="InterPro" id="IPR046341">
    <property type="entry name" value="SET_dom_sf"/>
</dbReference>
<accession>A0A9P5TWZ4</accession>
<protein>
    <recommendedName>
        <fullName evidence="3">SET domain-containing protein</fullName>
    </recommendedName>
</protein>
<sequence length="183" mass="20432">MIFCLQGELIIREQSLFVLPAQGANMPRVSTSPIALIIQHLKQLSPHQYPRFYNLSYVHFPANLDPKIHLPELALAIFETNAVSAGPGEVGIFPRMARLNHGCSSAFNVVENEGVLVVHTLKDIKKGQVGVLNSFDLRSEMHSKQTYLDHQSSVIERASLPWGDPLLNQARNDCQERIGHNSE</sequence>
<dbReference type="EMBL" id="JADNRY010000407">
    <property type="protein sequence ID" value="KAF9056940.1"/>
    <property type="molecule type" value="Genomic_DNA"/>
</dbReference>
<evidence type="ECO:0000313" key="2">
    <source>
        <dbReference type="Proteomes" id="UP000772434"/>
    </source>
</evidence>
<proteinExistence type="predicted"/>
<name>A0A9P5TWZ4_9AGAR</name>
<gene>
    <name evidence="1" type="ORF">BDP27DRAFT_1344309</name>
</gene>
<evidence type="ECO:0008006" key="3">
    <source>
        <dbReference type="Google" id="ProtNLM"/>
    </source>
</evidence>
<comment type="caution">
    <text evidence="1">The sequence shown here is derived from an EMBL/GenBank/DDBJ whole genome shotgun (WGS) entry which is preliminary data.</text>
</comment>